<dbReference type="Proteomes" id="UP000682733">
    <property type="component" value="Unassembled WGS sequence"/>
</dbReference>
<name>A0A8S2GA91_9BILA</name>
<evidence type="ECO:0000313" key="3">
    <source>
        <dbReference type="Proteomes" id="UP000677228"/>
    </source>
</evidence>
<dbReference type="EMBL" id="CAJNOK010070961">
    <property type="protein sequence ID" value="CAF1662920.1"/>
    <property type="molecule type" value="Genomic_DNA"/>
</dbReference>
<dbReference type="EMBL" id="CAJOBA010101967">
    <property type="protein sequence ID" value="CAF4523240.1"/>
    <property type="molecule type" value="Genomic_DNA"/>
</dbReference>
<evidence type="ECO:0000313" key="2">
    <source>
        <dbReference type="EMBL" id="CAF4523240.1"/>
    </source>
</evidence>
<accession>A0A8S2GA91</accession>
<evidence type="ECO:0000313" key="1">
    <source>
        <dbReference type="EMBL" id="CAF1662920.1"/>
    </source>
</evidence>
<feature type="non-terminal residue" evidence="1">
    <location>
        <position position="1"/>
    </location>
</feature>
<organism evidence="1 3">
    <name type="scientific">Didymodactylos carnosus</name>
    <dbReference type="NCBI Taxonomy" id="1234261"/>
    <lineage>
        <taxon>Eukaryota</taxon>
        <taxon>Metazoa</taxon>
        <taxon>Spiralia</taxon>
        <taxon>Gnathifera</taxon>
        <taxon>Rotifera</taxon>
        <taxon>Eurotatoria</taxon>
        <taxon>Bdelloidea</taxon>
        <taxon>Philodinida</taxon>
        <taxon>Philodinidae</taxon>
        <taxon>Didymodactylos</taxon>
    </lineage>
</organism>
<protein>
    <submittedName>
        <fullName evidence="1">Uncharacterized protein</fullName>
    </submittedName>
</protein>
<sequence length="101" mass="12189">LEDDLNRSLHYANENLSLHMFLDKLENSRKELKSEMDFCEREKFECYETISDLEVQIKTSDEERDQCIKKLIDTEYNLNKEIEIRQCLDIQLNQARTQLKD</sequence>
<proteinExistence type="predicted"/>
<dbReference type="Proteomes" id="UP000677228">
    <property type="component" value="Unassembled WGS sequence"/>
</dbReference>
<comment type="caution">
    <text evidence="1">The sequence shown here is derived from an EMBL/GenBank/DDBJ whole genome shotgun (WGS) entry which is preliminary data.</text>
</comment>
<gene>
    <name evidence="1" type="ORF">OVA965_LOCUS45370</name>
    <name evidence="2" type="ORF">TMI583_LOCUS48801</name>
</gene>
<dbReference type="AlphaFoldDB" id="A0A8S2GA91"/>
<feature type="non-terminal residue" evidence="1">
    <location>
        <position position="101"/>
    </location>
</feature>
<reference evidence="1" key="1">
    <citation type="submission" date="2021-02" db="EMBL/GenBank/DDBJ databases">
        <authorList>
            <person name="Nowell W R."/>
        </authorList>
    </citation>
    <scope>NUCLEOTIDE SEQUENCE</scope>
</reference>